<feature type="transmembrane region" description="Helical" evidence="8">
    <location>
        <begin position="94"/>
        <end position="114"/>
    </location>
</feature>
<evidence type="ECO:0000256" key="3">
    <source>
        <dbReference type="ARBA" id="ARBA00022475"/>
    </source>
</evidence>
<feature type="domain" description="Glycine transporter" evidence="9">
    <location>
        <begin position="9"/>
        <end position="84"/>
    </location>
</feature>
<keyword evidence="3" id="KW-1003">Cell membrane</keyword>
<evidence type="ECO:0000256" key="2">
    <source>
        <dbReference type="ARBA" id="ARBA00008193"/>
    </source>
</evidence>
<proteinExistence type="inferred from homology"/>
<reference evidence="10 11" key="1">
    <citation type="submission" date="2011-12" db="EMBL/GenBank/DDBJ databases">
        <title>Complete sequence of Mycobacterium rhodesiae NBB3.</title>
        <authorList>
            <consortium name="US DOE Joint Genome Institute"/>
            <person name="Lucas S."/>
            <person name="Han J."/>
            <person name="Lapidus A."/>
            <person name="Cheng J.-F."/>
            <person name="Goodwin L."/>
            <person name="Pitluck S."/>
            <person name="Peters L."/>
            <person name="Mikhailova N."/>
            <person name="Gu W."/>
            <person name="Detter J.C."/>
            <person name="Han C."/>
            <person name="Tapia R."/>
            <person name="Land M."/>
            <person name="Hauser L."/>
            <person name="Kyrpides N."/>
            <person name="Ivanova N."/>
            <person name="Pagani I."/>
            <person name="Mattes T."/>
            <person name="Holmes A."/>
            <person name="Rutledge P."/>
            <person name="Paulsen I."/>
            <person name="Coleman N."/>
            <person name="Woyke T."/>
        </authorList>
    </citation>
    <scope>NUCLEOTIDE SEQUENCE [LARGE SCALE GENOMIC DNA]</scope>
    <source>
        <strain evidence="10 11">NBB3</strain>
    </source>
</reference>
<feature type="transmembrane region" description="Helical" evidence="8">
    <location>
        <begin position="34"/>
        <end position="51"/>
    </location>
</feature>
<sequence>MYIDPPLLVLDLTGTFAFGLNGALTAVRATRLDLIGVVTLGMVTALGGGIIRDLCIGATPPATFRDWRYFALAVAGALIAFVLSKWLDRLEMPIIVFDAIGLSVFAVIGTVKAAEFELGIAPALLLGVVTAVGGGTIRDMMVMQIPTVLRSELYALPALVAAAVTIITIHFGVYGVPAALGAAAACFVIRMLGVRYGLNLPGPPGDGRRWGSANADPDASGPADRQ</sequence>
<dbReference type="PANTHER" id="PTHR30506">
    <property type="entry name" value="INNER MEMBRANE PROTEIN"/>
    <property type="match status" value="1"/>
</dbReference>
<accession>G8RHA2</accession>
<dbReference type="HOGENOM" id="CLU_064906_1_1_11"/>
<dbReference type="EMBL" id="CP003169">
    <property type="protein sequence ID" value="AEV74582.1"/>
    <property type="molecule type" value="Genomic_DNA"/>
</dbReference>
<evidence type="ECO:0000256" key="1">
    <source>
        <dbReference type="ARBA" id="ARBA00004651"/>
    </source>
</evidence>
<dbReference type="Proteomes" id="UP000005442">
    <property type="component" value="Chromosome"/>
</dbReference>
<evidence type="ECO:0000256" key="5">
    <source>
        <dbReference type="ARBA" id="ARBA00022989"/>
    </source>
</evidence>
<dbReference type="KEGG" id="mrh:MycrhN_4074"/>
<evidence type="ECO:0000313" key="11">
    <source>
        <dbReference type="Proteomes" id="UP000005442"/>
    </source>
</evidence>
<dbReference type="OrthoDB" id="9791874at2"/>
<name>G8RHA2_MYCRN</name>
<dbReference type="InterPro" id="IPR005115">
    <property type="entry name" value="Gly_transporter"/>
</dbReference>
<evidence type="ECO:0000256" key="8">
    <source>
        <dbReference type="SAM" id="Phobius"/>
    </source>
</evidence>
<dbReference type="Pfam" id="PF03458">
    <property type="entry name" value="Gly_transporter"/>
    <property type="match status" value="2"/>
</dbReference>
<evidence type="ECO:0000256" key="7">
    <source>
        <dbReference type="SAM" id="MobiDB-lite"/>
    </source>
</evidence>
<evidence type="ECO:0000313" key="10">
    <source>
        <dbReference type="EMBL" id="AEV74582.1"/>
    </source>
</evidence>
<gene>
    <name evidence="10" type="ordered locus">MycrhN_4074</name>
</gene>
<organism evidence="10 11">
    <name type="scientific">Mycolicibacterium rhodesiae (strain NBB3)</name>
    <name type="common">Mycobacterium rhodesiae</name>
    <dbReference type="NCBI Taxonomy" id="710685"/>
    <lineage>
        <taxon>Bacteria</taxon>
        <taxon>Bacillati</taxon>
        <taxon>Actinomycetota</taxon>
        <taxon>Actinomycetes</taxon>
        <taxon>Mycobacteriales</taxon>
        <taxon>Mycobacteriaceae</taxon>
        <taxon>Mycolicibacterium</taxon>
    </lineage>
</organism>
<dbReference type="eggNOG" id="COG2860">
    <property type="taxonomic scope" value="Bacteria"/>
</dbReference>
<feature type="domain" description="Glycine transporter" evidence="9">
    <location>
        <begin position="96"/>
        <end position="168"/>
    </location>
</feature>
<keyword evidence="6 8" id="KW-0472">Membrane</keyword>
<feature type="transmembrane region" description="Helical" evidence="8">
    <location>
        <begin position="6"/>
        <end position="27"/>
    </location>
</feature>
<protein>
    <submittedName>
        <fullName evidence="10">Putative membrane protein</fullName>
    </submittedName>
</protein>
<feature type="transmembrane region" description="Helical" evidence="8">
    <location>
        <begin position="67"/>
        <end position="87"/>
    </location>
</feature>
<dbReference type="GO" id="GO:0005886">
    <property type="term" value="C:plasma membrane"/>
    <property type="evidence" value="ECO:0007669"/>
    <property type="project" value="UniProtKB-SubCell"/>
</dbReference>
<feature type="transmembrane region" description="Helical" evidence="8">
    <location>
        <begin position="120"/>
        <end position="141"/>
    </location>
</feature>
<keyword evidence="5 8" id="KW-1133">Transmembrane helix</keyword>
<keyword evidence="4 8" id="KW-0812">Transmembrane</keyword>
<keyword evidence="11" id="KW-1185">Reference proteome</keyword>
<comment type="subcellular location">
    <subcellularLocation>
        <location evidence="1">Cell membrane</location>
        <topology evidence="1">Multi-pass membrane protein</topology>
    </subcellularLocation>
</comment>
<dbReference type="PANTHER" id="PTHR30506:SF3">
    <property type="entry name" value="UPF0126 INNER MEMBRANE PROTEIN YADS-RELATED"/>
    <property type="match status" value="1"/>
</dbReference>
<dbReference type="RefSeq" id="WP_014212334.1">
    <property type="nucleotide sequence ID" value="NC_016604.1"/>
</dbReference>
<evidence type="ECO:0000256" key="6">
    <source>
        <dbReference type="ARBA" id="ARBA00023136"/>
    </source>
</evidence>
<evidence type="ECO:0000256" key="4">
    <source>
        <dbReference type="ARBA" id="ARBA00022692"/>
    </source>
</evidence>
<evidence type="ECO:0000259" key="9">
    <source>
        <dbReference type="Pfam" id="PF03458"/>
    </source>
</evidence>
<dbReference type="AlphaFoldDB" id="G8RHA2"/>
<comment type="similarity">
    <text evidence="2">Belongs to the UPF0126 family.</text>
</comment>
<dbReference type="PATRIC" id="fig|710685.3.peg.4089"/>
<feature type="region of interest" description="Disordered" evidence="7">
    <location>
        <begin position="207"/>
        <end position="226"/>
    </location>
</feature>